<organism evidence="1">
    <name type="scientific">Odontella aurita</name>
    <dbReference type="NCBI Taxonomy" id="265563"/>
    <lineage>
        <taxon>Eukaryota</taxon>
        <taxon>Sar</taxon>
        <taxon>Stramenopiles</taxon>
        <taxon>Ochrophyta</taxon>
        <taxon>Bacillariophyta</taxon>
        <taxon>Mediophyceae</taxon>
        <taxon>Biddulphiophycidae</taxon>
        <taxon>Eupodiscales</taxon>
        <taxon>Odontellaceae</taxon>
        <taxon>Odontella</taxon>
    </lineage>
</organism>
<accession>A0A7S4IRN2</accession>
<dbReference type="EMBL" id="HBKQ01021366">
    <property type="protein sequence ID" value="CAE2237597.1"/>
    <property type="molecule type" value="Transcribed_RNA"/>
</dbReference>
<proteinExistence type="predicted"/>
<dbReference type="AlphaFoldDB" id="A0A7S4IRN2"/>
<protein>
    <submittedName>
        <fullName evidence="1">Uncharacterized protein</fullName>
    </submittedName>
</protein>
<sequence>MTEDDPAGGVDVDLGGDKLDIDLHLESVYARRIRSGIERVQRGRTSWGCLLNLGCLKTACVSSSRFSLGVPPKCALVVLFLNLRDIFCARMQGLPRPLRQCLLLLLPPRLGAGDELCCAFPGGSLPHLRAPIEIYRMRRWKYKKTFRRREAVPAE</sequence>
<reference evidence="1" key="1">
    <citation type="submission" date="2021-01" db="EMBL/GenBank/DDBJ databases">
        <authorList>
            <person name="Corre E."/>
            <person name="Pelletier E."/>
            <person name="Niang G."/>
            <person name="Scheremetjew M."/>
            <person name="Finn R."/>
            <person name="Kale V."/>
            <person name="Holt S."/>
            <person name="Cochrane G."/>
            <person name="Meng A."/>
            <person name="Brown T."/>
            <person name="Cohen L."/>
        </authorList>
    </citation>
    <scope>NUCLEOTIDE SEQUENCE</scope>
    <source>
        <strain evidence="1">Isolate 1302-5</strain>
    </source>
</reference>
<name>A0A7S4IRN2_9STRA</name>
<gene>
    <name evidence="1" type="ORF">OAUR00152_LOCUS14490</name>
</gene>
<evidence type="ECO:0000313" key="1">
    <source>
        <dbReference type="EMBL" id="CAE2237597.1"/>
    </source>
</evidence>